<sequence>MAYLQGKKTDIMVDVNDEYGVIGEDELEQGLEINIESDELMTISLQAFTGVTGYQTTREASTHNFIDEEVARKLGCKPSPIAEQSISVADGRRVQTASVCRNLQWLLWGTTFSSDFLLLPLGKKHVLRGASSKLKLTKTSTLNKKPVDDAQFFMMSLITNAIEGIHCNSIQVSQVGKKDGSWRLCVDYRDLNQLTVKDKFPIPIIEDLLDELGGVVVFSKIDLRAGYHQLRMAVDDLYAKPSKCAFGVHEVEYLGHFISAKGVATDPKKILAVKQWRHPIAYISKSLAPKHQSMCVYDRELLALIFAVTKWSHYLLGRYFIVKTDQKALKYLLEQNIHTEFQVAGISKLMAFDFSIECKKGNENKVVDALSRNKEAELLAISLLSPNDPLYAQIKETWSSDGALQELITKLQVQSFRSYTWINSQLR</sequence>
<reference evidence="2" key="2">
    <citation type="submission" date="2025-08" db="UniProtKB">
        <authorList>
            <consortium name="RefSeq"/>
        </authorList>
    </citation>
    <scope>IDENTIFICATION</scope>
    <source>
        <tissue evidence="2">Leaf</tissue>
    </source>
</reference>
<gene>
    <name evidence="2" type="primary">LOC142165344</name>
</gene>
<evidence type="ECO:0000313" key="2">
    <source>
        <dbReference type="RefSeq" id="XP_075080019.1"/>
    </source>
</evidence>
<evidence type="ECO:0000313" key="1">
    <source>
        <dbReference type="Proteomes" id="UP000790787"/>
    </source>
</evidence>
<protein>
    <submittedName>
        <fullName evidence="2">Uncharacterized protein LOC142165344</fullName>
    </submittedName>
</protein>
<dbReference type="Proteomes" id="UP000790787">
    <property type="component" value="Chromosome 10"/>
</dbReference>
<proteinExistence type="predicted"/>
<keyword evidence="1" id="KW-1185">Reference proteome</keyword>
<organism evidence="1 2">
    <name type="scientific">Nicotiana tabacum</name>
    <name type="common">Common tobacco</name>
    <dbReference type="NCBI Taxonomy" id="4097"/>
    <lineage>
        <taxon>Eukaryota</taxon>
        <taxon>Viridiplantae</taxon>
        <taxon>Streptophyta</taxon>
        <taxon>Embryophyta</taxon>
        <taxon>Tracheophyta</taxon>
        <taxon>Spermatophyta</taxon>
        <taxon>Magnoliopsida</taxon>
        <taxon>eudicotyledons</taxon>
        <taxon>Gunneridae</taxon>
        <taxon>Pentapetalae</taxon>
        <taxon>asterids</taxon>
        <taxon>lamiids</taxon>
        <taxon>Solanales</taxon>
        <taxon>Solanaceae</taxon>
        <taxon>Nicotianoideae</taxon>
        <taxon>Nicotianeae</taxon>
        <taxon>Nicotiana</taxon>
    </lineage>
</organism>
<dbReference type="RefSeq" id="XP_075080019.1">
    <property type="nucleotide sequence ID" value="XM_075223918.1"/>
</dbReference>
<accession>A0AC58S558</accession>
<name>A0AC58S558_TOBAC</name>
<reference evidence="1" key="1">
    <citation type="journal article" date="2014" name="Nat. Commun.">
        <title>The tobacco genome sequence and its comparison with those of tomato and potato.</title>
        <authorList>
            <person name="Sierro N."/>
            <person name="Battey J.N."/>
            <person name="Ouadi S."/>
            <person name="Bakaher N."/>
            <person name="Bovet L."/>
            <person name="Willig A."/>
            <person name="Goepfert S."/>
            <person name="Peitsch M.C."/>
            <person name="Ivanov N.V."/>
        </authorList>
    </citation>
    <scope>NUCLEOTIDE SEQUENCE [LARGE SCALE GENOMIC DNA]</scope>
</reference>